<sequence length="340" mass="39829">MAEPKLLLFFVTSNDLTKCFKKLFEDTKNYPFEGWNRFNTTPFPLNQSYMYATIPTYTKKYGYIFDLNISKNVTDSVKISAKIIAKSQDEKTNYGIVPKQWSNQPHGQNQKLILNKEVNVDNYLNKTLDALNISNLLNDDKQFNYICRFFIIDTKEDEDSEYFKNLDIENASRVFIPANWQDFPILFENEYIFNGLYNKALLDNYIIFILPCIGIFDSKEKKWNGGGDDDDDDNDNYNIENMKQTLDNNIYWNVYQNNKNSNDNFIGIALNNLKSEKKIAVDKRIIDGDQLEEGSSHFSGFSGFFGGIRSRKKSIKKTKKTRKPRKKSRKTRKHKKSRKH</sequence>
<name>A0A6C0EG36_9ZZZZ</name>
<reference evidence="2" key="1">
    <citation type="journal article" date="2020" name="Nature">
        <title>Giant virus diversity and host interactions through global metagenomics.</title>
        <authorList>
            <person name="Schulz F."/>
            <person name="Roux S."/>
            <person name="Paez-Espino D."/>
            <person name="Jungbluth S."/>
            <person name="Walsh D.A."/>
            <person name="Denef V.J."/>
            <person name="McMahon K.D."/>
            <person name="Konstantinidis K.T."/>
            <person name="Eloe-Fadrosh E.A."/>
            <person name="Kyrpides N.C."/>
            <person name="Woyke T."/>
        </authorList>
    </citation>
    <scope>NUCLEOTIDE SEQUENCE</scope>
    <source>
        <strain evidence="2">GVMAG-M-3300023179-33</strain>
    </source>
</reference>
<evidence type="ECO:0000313" key="2">
    <source>
        <dbReference type="EMBL" id="QHT27722.1"/>
    </source>
</evidence>
<feature type="region of interest" description="Disordered" evidence="1">
    <location>
        <begin position="301"/>
        <end position="340"/>
    </location>
</feature>
<feature type="compositionally biased region" description="Basic residues" evidence="1">
    <location>
        <begin position="309"/>
        <end position="340"/>
    </location>
</feature>
<accession>A0A6C0EG36</accession>
<protein>
    <submittedName>
        <fullName evidence="2">Uncharacterized protein</fullName>
    </submittedName>
</protein>
<dbReference type="EMBL" id="MN739827">
    <property type="protein sequence ID" value="QHT27722.1"/>
    <property type="molecule type" value="Genomic_DNA"/>
</dbReference>
<organism evidence="2">
    <name type="scientific">viral metagenome</name>
    <dbReference type="NCBI Taxonomy" id="1070528"/>
    <lineage>
        <taxon>unclassified sequences</taxon>
        <taxon>metagenomes</taxon>
        <taxon>organismal metagenomes</taxon>
    </lineage>
</organism>
<evidence type="ECO:0000256" key="1">
    <source>
        <dbReference type="SAM" id="MobiDB-lite"/>
    </source>
</evidence>
<proteinExistence type="predicted"/>
<dbReference type="AlphaFoldDB" id="A0A6C0EG36"/>